<protein>
    <submittedName>
        <fullName evidence="1">Uncharacterized protein</fullName>
    </submittedName>
</protein>
<keyword evidence="2" id="KW-1185">Reference proteome</keyword>
<proteinExistence type="predicted"/>
<comment type="caution">
    <text evidence="1">The sequence shown here is derived from an EMBL/GenBank/DDBJ whole genome shotgun (WGS) entry which is preliminary data.</text>
</comment>
<dbReference type="EMBL" id="JAMYWD010000009">
    <property type="protein sequence ID" value="KAJ4961287.1"/>
    <property type="molecule type" value="Genomic_DNA"/>
</dbReference>
<evidence type="ECO:0000313" key="2">
    <source>
        <dbReference type="Proteomes" id="UP001141806"/>
    </source>
</evidence>
<dbReference type="Proteomes" id="UP001141806">
    <property type="component" value="Unassembled WGS sequence"/>
</dbReference>
<accession>A0A9Q0HBZ7</accession>
<organism evidence="1 2">
    <name type="scientific">Protea cynaroides</name>
    <dbReference type="NCBI Taxonomy" id="273540"/>
    <lineage>
        <taxon>Eukaryota</taxon>
        <taxon>Viridiplantae</taxon>
        <taxon>Streptophyta</taxon>
        <taxon>Embryophyta</taxon>
        <taxon>Tracheophyta</taxon>
        <taxon>Spermatophyta</taxon>
        <taxon>Magnoliopsida</taxon>
        <taxon>Proteales</taxon>
        <taxon>Proteaceae</taxon>
        <taxon>Protea</taxon>
    </lineage>
</organism>
<evidence type="ECO:0000313" key="1">
    <source>
        <dbReference type="EMBL" id="KAJ4961287.1"/>
    </source>
</evidence>
<sequence>MVQSCQVDDRAVVFADVRNATFISRKLRWEKKVPPRTEVFVRVLQDKICCSGVAVLYRSVRCIVAAPSRNQGFKDLYISQTWHHIQTQTGGEMLPLWCFE</sequence>
<dbReference type="AlphaFoldDB" id="A0A9Q0HBZ7"/>
<name>A0A9Q0HBZ7_9MAGN</name>
<gene>
    <name evidence="1" type="ORF">NE237_021197</name>
</gene>
<reference evidence="1" key="1">
    <citation type="journal article" date="2023" name="Plant J.">
        <title>The genome of the king protea, Protea cynaroides.</title>
        <authorList>
            <person name="Chang J."/>
            <person name="Duong T.A."/>
            <person name="Schoeman C."/>
            <person name="Ma X."/>
            <person name="Roodt D."/>
            <person name="Barker N."/>
            <person name="Li Z."/>
            <person name="Van de Peer Y."/>
            <person name="Mizrachi E."/>
        </authorList>
    </citation>
    <scope>NUCLEOTIDE SEQUENCE</scope>
    <source>
        <tissue evidence="1">Young leaves</tissue>
    </source>
</reference>